<dbReference type="PROSITE" id="PS00086">
    <property type="entry name" value="CYTOCHROME_P450"/>
    <property type="match status" value="1"/>
</dbReference>
<dbReference type="Pfam" id="PF00067">
    <property type="entry name" value="p450"/>
    <property type="match status" value="1"/>
</dbReference>
<evidence type="ECO:0000256" key="6">
    <source>
        <dbReference type="ARBA" id="ARBA00023033"/>
    </source>
</evidence>
<evidence type="ECO:0000313" key="10">
    <source>
        <dbReference type="Proteomes" id="UP000516052"/>
    </source>
</evidence>
<dbReference type="PANTHER" id="PTHR46696:SF6">
    <property type="entry name" value="P450, PUTATIVE (EUROFUNG)-RELATED"/>
    <property type="match status" value="1"/>
</dbReference>
<dbReference type="SUPFAM" id="SSF48264">
    <property type="entry name" value="Cytochrome P450"/>
    <property type="match status" value="1"/>
</dbReference>
<dbReference type="GO" id="GO:0016705">
    <property type="term" value="F:oxidoreductase activity, acting on paired donors, with incorporation or reduction of molecular oxygen"/>
    <property type="evidence" value="ECO:0007669"/>
    <property type="project" value="InterPro"/>
</dbReference>
<protein>
    <submittedName>
        <fullName evidence="9">Cytochrome P450</fullName>
    </submittedName>
</protein>
<dbReference type="InterPro" id="IPR036396">
    <property type="entry name" value="Cyt_P450_sf"/>
</dbReference>
<keyword evidence="5 7" id="KW-0408">Iron</keyword>
<gene>
    <name evidence="9" type="ORF">IAG44_00085</name>
</gene>
<dbReference type="Gene3D" id="1.10.630.10">
    <property type="entry name" value="Cytochrome P450"/>
    <property type="match status" value="1"/>
</dbReference>
<evidence type="ECO:0000256" key="5">
    <source>
        <dbReference type="ARBA" id="ARBA00023004"/>
    </source>
</evidence>
<evidence type="ECO:0000256" key="4">
    <source>
        <dbReference type="ARBA" id="ARBA00023002"/>
    </source>
</evidence>
<dbReference type="PRINTS" id="PR00385">
    <property type="entry name" value="P450"/>
</dbReference>
<dbReference type="InterPro" id="IPR002397">
    <property type="entry name" value="Cyt_P450_B"/>
</dbReference>
<dbReference type="GO" id="GO:0020037">
    <property type="term" value="F:heme binding"/>
    <property type="evidence" value="ECO:0007669"/>
    <property type="project" value="InterPro"/>
</dbReference>
<organism evidence="9 10">
    <name type="scientific">Streptomyces roseirectus</name>
    <dbReference type="NCBI Taxonomy" id="2768066"/>
    <lineage>
        <taxon>Bacteria</taxon>
        <taxon>Bacillati</taxon>
        <taxon>Actinomycetota</taxon>
        <taxon>Actinomycetes</taxon>
        <taxon>Kitasatosporales</taxon>
        <taxon>Streptomycetaceae</taxon>
        <taxon>Streptomyces</taxon>
    </lineage>
</organism>
<accession>A0A7H0I5G5</accession>
<dbReference type="FunFam" id="1.10.630.10:FF:000018">
    <property type="entry name" value="Cytochrome P450 monooxygenase"/>
    <property type="match status" value="1"/>
</dbReference>
<evidence type="ECO:0000256" key="2">
    <source>
        <dbReference type="ARBA" id="ARBA00022617"/>
    </source>
</evidence>
<keyword evidence="3 7" id="KW-0479">Metal-binding</keyword>
<dbReference type="InterPro" id="IPR001128">
    <property type="entry name" value="Cyt_P450"/>
</dbReference>
<evidence type="ECO:0000256" key="1">
    <source>
        <dbReference type="ARBA" id="ARBA00010617"/>
    </source>
</evidence>
<evidence type="ECO:0000313" key="9">
    <source>
        <dbReference type="EMBL" id="QNP68031.1"/>
    </source>
</evidence>
<feature type="region of interest" description="Disordered" evidence="8">
    <location>
        <begin position="1"/>
        <end position="30"/>
    </location>
</feature>
<keyword evidence="10" id="KW-1185">Reference proteome</keyword>
<reference evidence="9 10" key="1">
    <citation type="submission" date="2020-08" db="EMBL/GenBank/DDBJ databases">
        <title>A novel species.</title>
        <authorList>
            <person name="Gao J."/>
        </authorList>
    </citation>
    <scope>NUCLEOTIDE SEQUENCE [LARGE SCALE GENOMIC DNA]</scope>
    <source>
        <strain evidence="9 10">CRXT-G-22</strain>
    </source>
</reference>
<dbReference type="GO" id="GO:0005506">
    <property type="term" value="F:iron ion binding"/>
    <property type="evidence" value="ECO:0007669"/>
    <property type="project" value="InterPro"/>
</dbReference>
<dbReference type="KEGG" id="sroi:IAG44_00085"/>
<dbReference type="AlphaFoldDB" id="A0A7H0I5G5"/>
<evidence type="ECO:0000256" key="3">
    <source>
        <dbReference type="ARBA" id="ARBA00022723"/>
    </source>
</evidence>
<dbReference type="CDD" id="cd11030">
    <property type="entry name" value="CYP105-like"/>
    <property type="match status" value="1"/>
</dbReference>
<dbReference type="PRINTS" id="PR00359">
    <property type="entry name" value="BP450"/>
</dbReference>
<evidence type="ECO:0000256" key="7">
    <source>
        <dbReference type="RuleBase" id="RU000461"/>
    </source>
</evidence>
<dbReference type="InterPro" id="IPR017972">
    <property type="entry name" value="Cyt_P450_CS"/>
</dbReference>
<dbReference type="EMBL" id="CP060828">
    <property type="protein sequence ID" value="QNP68031.1"/>
    <property type="molecule type" value="Genomic_DNA"/>
</dbReference>
<name>A0A7H0I5G5_9ACTN</name>
<evidence type="ECO:0000256" key="8">
    <source>
        <dbReference type="SAM" id="MobiDB-lite"/>
    </source>
</evidence>
<dbReference type="GO" id="GO:0004497">
    <property type="term" value="F:monooxygenase activity"/>
    <property type="evidence" value="ECO:0007669"/>
    <property type="project" value="UniProtKB-KW"/>
</dbReference>
<sequence length="399" mass="43932">MPLEMETPLPYQRDQRCPYDPSPALRHAQREEPVTRYRMADGRDIWVVTRYDDVRDVLTDDRLSSALTPLTLMVPGVDDTGLEISPGSFVNMDPPHHTRLRRTVAGGFTARRMRELTPRLEQIAETCLDDLERKGPGTDFLTAFANPFPLLAICELLGLTDDQRADYLALTERAPGLAATEEEALSLVADAHRFMSDVVTAQRAHPGDGMIGMLARDHGDDLTDAEIVGIANMHLTAGYDTVAATLGLGLLALLDHPDQFALLRDDPAVLDTAVDELMRYLSVISATGGRTATEDIELRGVTIKKGEYVVPALAAANRDPDHFPDPDRLDLTRPQSQQVGFGHGLHRCPGAAMTLIEMKVGFTALLRRFPTIRLAVPREEIAFRGYNMVHGALAIPVAW</sequence>
<dbReference type="RefSeq" id="WP_187745074.1">
    <property type="nucleotide sequence ID" value="NZ_CP060828.1"/>
</dbReference>
<comment type="similarity">
    <text evidence="1 7">Belongs to the cytochrome P450 family.</text>
</comment>
<keyword evidence="4 7" id="KW-0560">Oxidoreductase</keyword>
<dbReference type="PANTHER" id="PTHR46696">
    <property type="entry name" value="P450, PUTATIVE (EUROFUNG)-RELATED"/>
    <property type="match status" value="1"/>
</dbReference>
<proteinExistence type="inferred from homology"/>
<keyword evidence="6 7" id="KW-0503">Monooxygenase</keyword>
<keyword evidence="2 7" id="KW-0349">Heme</keyword>
<dbReference type="Proteomes" id="UP000516052">
    <property type="component" value="Chromosome"/>
</dbReference>